<comment type="caution">
    <text evidence="1">The sequence shown here is derived from an EMBL/GenBank/DDBJ whole genome shotgun (WGS) entry which is preliminary data.</text>
</comment>
<proteinExistence type="predicted"/>
<sequence>MAEGAAATNPTGFISTSK</sequence>
<reference evidence="1 2" key="1">
    <citation type="journal article" date="2018" name="Front. Plant Sci.">
        <title>Red Clover (Trifolium pratense) and Zigzag Clover (T. medium) - A Picture of Genomic Similarities and Differences.</title>
        <authorList>
            <person name="Dluhosova J."/>
            <person name="Istvanek J."/>
            <person name="Nedelnik J."/>
            <person name="Repkova J."/>
        </authorList>
    </citation>
    <scope>NUCLEOTIDE SEQUENCE [LARGE SCALE GENOMIC DNA]</scope>
    <source>
        <strain evidence="2">cv. 10/8</strain>
        <tissue evidence="1">Leaf</tissue>
    </source>
</reference>
<evidence type="ECO:0000313" key="2">
    <source>
        <dbReference type="Proteomes" id="UP000265520"/>
    </source>
</evidence>
<name>A0A392SBV9_9FABA</name>
<keyword evidence="2" id="KW-1185">Reference proteome</keyword>
<dbReference type="EMBL" id="LXQA010357524">
    <property type="protein sequence ID" value="MCI46433.1"/>
    <property type="molecule type" value="Genomic_DNA"/>
</dbReference>
<protein>
    <submittedName>
        <fullName evidence="1">Uncharacterized protein</fullName>
    </submittedName>
</protein>
<dbReference type="Proteomes" id="UP000265520">
    <property type="component" value="Unassembled WGS sequence"/>
</dbReference>
<accession>A0A392SBV9</accession>
<organism evidence="1 2">
    <name type="scientific">Trifolium medium</name>
    <dbReference type="NCBI Taxonomy" id="97028"/>
    <lineage>
        <taxon>Eukaryota</taxon>
        <taxon>Viridiplantae</taxon>
        <taxon>Streptophyta</taxon>
        <taxon>Embryophyta</taxon>
        <taxon>Tracheophyta</taxon>
        <taxon>Spermatophyta</taxon>
        <taxon>Magnoliopsida</taxon>
        <taxon>eudicotyledons</taxon>
        <taxon>Gunneridae</taxon>
        <taxon>Pentapetalae</taxon>
        <taxon>rosids</taxon>
        <taxon>fabids</taxon>
        <taxon>Fabales</taxon>
        <taxon>Fabaceae</taxon>
        <taxon>Papilionoideae</taxon>
        <taxon>50 kb inversion clade</taxon>
        <taxon>NPAAA clade</taxon>
        <taxon>Hologalegina</taxon>
        <taxon>IRL clade</taxon>
        <taxon>Trifolieae</taxon>
        <taxon>Trifolium</taxon>
    </lineage>
</organism>
<evidence type="ECO:0000313" key="1">
    <source>
        <dbReference type="EMBL" id="MCI46433.1"/>
    </source>
</evidence>
<feature type="non-terminal residue" evidence="1">
    <location>
        <position position="18"/>
    </location>
</feature>
<dbReference type="AlphaFoldDB" id="A0A392SBV9"/>